<comment type="similarity">
    <text evidence="2">Belongs to the adenosylhomocysteinase family.</text>
</comment>
<reference evidence="7" key="1">
    <citation type="journal article" date="2019" name="Int. J. Syst. Evol. Microbiol.">
        <title>The Global Catalogue of Microorganisms (GCM) 10K type strain sequencing project: providing services to taxonomists for standard genome sequencing and annotation.</title>
        <authorList>
            <consortium name="The Broad Institute Genomics Platform"/>
            <consortium name="The Broad Institute Genome Sequencing Center for Infectious Disease"/>
            <person name="Wu L."/>
            <person name="Ma J."/>
        </authorList>
    </citation>
    <scope>NUCLEOTIDE SEQUENCE [LARGE SCALE GENOMIC DNA]</scope>
    <source>
        <strain evidence="7">CCM 8604</strain>
    </source>
</reference>
<proteinExistence type="inferred from homology"/>
<dbReference type="InterPro" id="IPR042172">
    <property type="entry name" value="Adenosylhomocyst_ase-like_sf"/>
</dbReference>
<dbReference type="EMBL" id="JBHTHQ010000021">
    <property type="protein sequence ID" value="MFD0705330.1"/>
    <property type="molecule type" value="Genomic_DNA"/>
</dbReference>
<organism evidence="6 7">
    <name type="scientific">Alloscardovia venturai</name>
    <dbReference type="NCBI Taxonomy" id="1769421"/>
    <lineage>
        <taxon>Bacteria</taxon>
        <taxon>Bacillati</taxon>
        <taxon>Actinomycetota</taxon>
        <taxon>Actinomycetes</taxon>
        <taxon>Bifidobacteriales</taxon>
        <taxon>Bifidobacteriaceae</taxon>
        <taxon>Alloscardovia</taxon>
    </lineage>
</organism>
<dbReference type="PANTHER" id="PTHR23420:SF0">
    <property type="entry name" value="ADENOSYLHOMOCYSTEINASE"/>
    <property type="match status" value="1"/>
</dbReference>
<evidence type="ECO:0000313" key="7">
    <source>
        <dbReference type="Proteomes" id="UP001597036"/>
    </source>
</evidence>
<evidence type="ECO:0000256" key="2">
    <source>
        <dbReference type="ARBA" id="ARBA00007122"/>
    </source>
</evidence>
<sequence length="500" mass="54354">MTDESLLTTAHVFRALSQATNRSIAGATAYLSDSFRSHMSSDFFAVAQEWGLRFTDHAQDCPLQFFGDSFTVDGEKFMWHSSHKPSSSSRSASEQIARAYAGMPVVRHITDEFVSSRILASERIAVSLIIEPKTAVLLLELHRAGAQVGVYAPAAEVHQPIADELATRGIKVYAHSRWTPAQEHEGALALLDELKPTIIIDDGASFARLASIERPELVSHIKGVAEETTSGVRAFSAMEDTGALTYPVIASNDSQMKTSFDNVHGTGETCVTTLLNVMGDDYATRSSCIAVIGFGPVGRGFARRMRSLKARVIIVEQSATAALKAQYEGFDVLPLKHAIRISDCIISATGVRHTLDVEALQSVNDGTVLGVIGGISNEIALDGLTALTGQIIEPAQDITQLDLGNGKYARLIASADGMNYTISNGNPIEIMDMSFAVQLNAIRMLINQKDTLGPHVIRMDNDIDEFIARSALEARHTIIDDKQRMVTDWTHTRFADAHAR</sequence>
<dbReference type="Proteomes" id="UP001597036">
    <property type="component" value="Unassembled WGS sequence"/>
</dbReference>
<evidence type="ECO:0000313" key="6">
    <source>
        <dbReference type="EMBL" id="MFD0705330.1"/>
    </source>
</evidence>
<dbReference type="PANTHER" id="PTHR23420">
    <property type="entry name" value="ADENOSYLHOMOCYSTEINASE"/>
    <property type="match status" value="1"/>
</dbReference>
<dbReference type="RefSeq" id="WP_377939021.1">
    <property type="nucleotide sequence ID" value="NZ_JBHTHQ010000021.1"/>
</dbReference>
<dbReference type="InterPro" id="IPR000043">
    <property type="entry name" value="Adenosylhomocysteinase-like"/>
</dbReference>
<dbReference type="SMART" id="SM00996">
    <property type="entry name" value="AdoHcyase"/>
    <property type="match status" value="1"/>
</dbReference>
<keyword evidence="4" id="KW-0520">NAD</keyword>
<dbReference type="NCBIfam" id="NF004005">
    <property type="entry name" value="PRK05476.2-3"/>
    <property type="match status" value="1"/>
</dbReference>
<evidence type="ECO:0000256" key="4">
    <source>
        <dbReference type="ARBA" id="ARBA00023027"/>
    </source>
</evidence>
<comment type="cofactor">
    <cofactor evidence="1">
        <name>NAD(+)</name>
        <dbReference type="ChEBI" id="CHEBI:57540"/>
    </cofactor>
</comment>
<gene>
    <name evidence="6" type="ORF">ACFQY8_06185</name>
</gene>
<dbReference type="InterPro" id="IPR015878">
    <property type="entry name" value="Ado_hCys_hydrolase_NAD-bd"/>
</dbReference>
<keyword evidence="3" id="KW-0554">One-carbon metabolism</keyword>
<evidence type="ECO:0000259" key="5">
    <source>
        <dbReference type="SMART" id="SM00997"/>
    </source>
</evidence>
<accession>A0ABW2Y4Z4</accession>
<dbReference type="InterPro" id="IPR036291">
    <property type="entry name" value="NAD(P)-bd_dom_sf"/>
</dbReference>
<protein>
    <submittedName>
        <fullName evidence="6">Adenosylhomocysteinase</fullName>
    </submittedName>
</protein>
<dbReference type="SUPFAM" id="SSF52283">
    <property type="entry name" value="Formate/glycerate dehydrogenase catalytic domain-like"/>
    <property type="match status" value="1"/>
</dbReference>
<comment type="caution">
    <text evidence="6">The sequence shown here is derived from an EMBL/GenBank/DDBJ whole genome shotgun (WGS) entry which is preliminary data.</text>
</comment>
<dbReference type="SUPFAM" id="SSF51735">
    <property type="entry name" value="NAD(P)-binding Rossmann-fold domains"/>
    <property type="match status" value="1"/>
</dbReference>
<dbReference type="Gene3D" id="3.40.50.1480">
    <property type="entry name" value="Adenosylhomocysteinase-like"/>
    <property type="match status" value="1"/>
</dbReference>
<name>A0ABW2Y4Z4_9BIFI</name>
<dbReference type="SMART" id="SM00997">
    <property type="entry name" value="AdoHcyase_NAD"/>
    <property type="match status" value="1"/>
</dbReference>
<feature type="domain" description="S-adenosyl-L-homocysteine hydrolase NAD binding" evidence="5">
    <location>
        <begin position="262"/>
        <end position="425"/>
    </location>
</feature>
<evidence type="ECO:0000256" key="3">
    <source>
        <dbReference type="ARBA" id="ARBA00022563"/>
    </source>
</evidence>
<dbReference type="Gene3D" id="3.40.50.720">
    <property type="entry name" value="NAD(P)-binding Rossmann-like Domain"/>
    <property type="match status" value="1"/>
</dbReference>
<dbReference type="Pfam" id="PF00670">
    <property type="entry name" value="AdoHcyase_NAD"/>
    <property type="match status" value="1"/>
</dbReference>
<dbReference type="Pfam" id="PF05221">
    <property type="entry name" value="AdoHcyase"/>
    <property type="match status" value="1"/>
</dbReference>
<keyword evidence="7" id="KW-1185">Reference proteome</keyword>
<evidence type="ECO:0000256" key="1">
    <source>
        <dbReference type="ARBA" id="ARBA00001911"/>
    </source>
</evidence>